<protein>
    <submittedName>
        <fullName evidence="2">Carbohydrate binding family</fullName>
    </submittedName>
</protein>
<dbReference type="Gene3D" id="3.30.920.50">
    <property type="entry name" value="Beta-1,3-glucanase, C-terminal domain"/>
    <property type="match status" value="1"/>
</dbReference>
<organism evidence="2 3">
    <name type="scientific">Diplocarpon coronariae</name>
    <dbReference type="NCBI Taxonomy" id="2795749"/>
    <lineage>
        <taxon>Eukaryota</taxon>
        <taxon>Fungi</taxon>
        <taxon>Dikarya</taxon>
        <taxon>Ascomycota</taxon>
        <taxon>Pezizomycotina</taxon>
        <taxon>Leotiomycetes</taxon>
        <taxon>Helotiales</taxon>
        <taxon>Drepanopezizaceae</taxon>
        <taxon>Diplocarpon</taxon>
    </lineage>
</organism>
<evidence type="ECO:0000313" key="2">
    <source>
        <dbReference type="EMBL" id="OWP04751.1"/>
    </source>
</evidence>
<dbReference type="STRING" id="503106.A0A218Z9J6"/>
<dbReference type="Pfam" id="PF16483">
    <property type="entry name" value="Glyco_hydro_64"/>
    <property type="match status" value="1"/>
</dbReference>
<dbReference type="CDD" id="cd09220">
    <property type="entry name" value="GH64-GluB-like"/>
    <property type="match status" value="1"/>
</dbReference>
<gene>
    <name evidence="2" type="ORF">B2J93_4033</name>
</gene>
<dbReference type="InParanoid" id="A0A218Z9J6"/>
<evidence type="ECO:0000313" key="3">
    <source>
        <dbReference type="Proteomes" id="UP000242519"/>
    </source>
</evidence>
<dbReference type="Proteomes" id="UP000242519">
    <property type="component" value="Unassembled WGS sequence"/>
</dbReference>
<feature type="domain" description="GH64" evidence="1">
    <location>
        <begin position="10"/>
        <end position="365"/>
    </location>
</feature>
<dbReference type="InterPro" id="IPR037176">
    <property type="entry name" value="Osmotin/thaumatin-like_sf"/>
</dbReference>
<sequence>MADPVSEATNTSLNISLVNHTSSANVKAYVTGLAIDNGSRFVLIQADGHSPYYPESPSKVGSPLAVNCAIPLGPPGSSTGVMIPRIAGGRIWFSINSTLTFLLNPGPGLVEPSASNQSDPNYGLNWGFCEFTFNNSQLFANISYVDFVSIPIALNLTNTAGGRQSVTGIPKDGLQRVVQGLVDQHAKDGRGWDKLVVRAGDGSVLRALSANTGIVMDASLFHGYYDAYVDAVWDKYSRQPLTVDTQAQWGVVSARVSNNLLTFPNIGSFAKPSAKDIFSCSTGPFAGYPANTEAMGNLSARLAAALNRSTLLEVSPQPASDAGVYYQGGGGVTNHYSRVVHAVNGDGRGYAFPYDDVGASGTGDLAGAVSDGSPRVLEVVVGGY</sequence>
<dbReference type="InterPro" id="IPR032477">
    <property type="entry name" value="Glyco_hydro_64"/>
</dbReference>
<dbReference type="OrthoDB" id="10058186at2759"/>
<proteinExistence type="predicted"/>
<dbReference type="PANTHER" id="PTHR38165">
    <property type="match status" value="1"/>
</dbReference>
<dbReference type="PROSITE" id="PS52006">
    <property type="entry name" value="GH64"/>
    <property type="match status" value="1"/>
</dbReference>
<comment type="caution">
    <text evidence="2">The sequence shown here is derived from an EMBL/GenBank/DDBJ whole genome shotgun (WGS) entry which is preliminary data.</text>
</comment>
<evidence type="ECO:0000259" key="1">
    <source>
        <dbReference type="PROSITE" id="PS52006"/>
    </source>
</evidence>
<dbReference type="EMBL" id="MZNU01000093">
    <property type="protein sequence ID" value="OWP04751.1"/>
    <property type="molecule type" value="Genomic_DNA"/>
</dbReference>
<dbReference type="InterPro" id="IPR037398">
    <property type="entry name" value="Glyco_hydro_64_fam"/>
</dbReference>
<dbReference type="InterPro" id="IPR042517">
    <property type="entry name" value="Glyco_hydro_64_N_2"/>
</dbReference>
<dbReference type="PANTHER" id="PTHR38165:SF1">
    <property type="entry name" value="GLUCANASE B"/>
    <property type="match status" value="1"/>
</dbReference>
<keyword evidence="3" id="KW-1185">Reference proteome</keyword>
<reference evidence="2 3" key="1">
    <citation type="submission" date="2017-04" db="EMBL/GenBank/DDBJ databases">
        <title>Draft genome sequence of Marssonina coronaria NL1: causal agent of apple blotch.</title>
        <authorList>
            <person name="Cheng Q."/>
        </authorList>
    </citation>
    <scope>NUCLEOTIDE SEQUENCE [LARGE SCALE GENOMIC DNA]</scope>
    <source>
        <strain evidence="2 3">NL1</strain>
    </source>
</reference>
<name>A0A218Z9J6_9HELO</name>
<dbReference type="AlphaFoldDB" id="A0A218Z9J6"/>
<accession>A0A218Z9J6</accession>
<dbReference type="Gene3D" id="2.60.110.10">
    <property type="entry name" value="Thaumatin"/>
    <property type="match status" value="1"/>
</dbReference>